<dbReference type="STRING" id="708197.A0A161VN47"/>
<comment type="caution">
    <text evidence="4">The sequence shown here is derived from an EMBL/GenBank/DDBJ whole genome shotgun (WGS) entry which is preliminary data.</text>
</comment>
<feature type="compositionally biased region" description="Polar residues" evidence="1">
    <location>
        <begin position="573"/>
        <end position="583"/>
    </location>
</feature>
<feature type="domain" description="DUF4387" evidence="3">
    <location>
        <begin position="583"/>
        <end position="684"/>
    </location>
</feature>
<feature type="region of interest" description="Disordered" evidence="1">
    <location>
        <begin position="534"/>
        <end position="583"/>
    </location>
</feature>
<accession>A0A161VN47</accession>
<organism evidence="4 5">
    <name type="scientific">Colletotrichum tofieldiae</name>
    <dbReference type="NCBI Taxonomy" id="708197"/>
    <lineage>
        <taxon>Eukaryota</taxon>
        <taxon>Fungi</taxon>
        <taxon>Dikarya</taxon>
        <taxon>Ascomycota</taxon>
        <taxon>Pezizomycotina</taxon>
        <taxon>Sordariomycetes</taxon>
        <taxon>Hypocreomycetidae</taxon>
        <taxon>Glomerellales</taxon>
        <taxon>Glomerellaceae</taxon>
        <taxon>Colletotrichum</taxon>
        <taxon>Colletotrichum spaethianum species complex</taxon>
    </lineage>
</organism>
<evidence type="ECO:0000313" key="4">
    <source>
        <dbReference type="EMBL" id="KZL78474.1"/>
    </source>
</evidence>
<dbReference type="AlphaFoldDB" id="A0A161VN47"/>
<dbReference type="Pfam" id="PF14330">
    <property type="entry name" value="DUF4387"/>
    <property type="match status" value="1"/>
</dbReference>
<dbReference type="Pfam" id="PF07287">
    <property type="entry name" value="AtuA"/>
    <property type="match status" value="1"/>
</dbReference>
<sequence>LSILLFFSLQTLDNGHDTAPLQQHFSRHPEPSASMTISETKKNTMELTPICHIVAPVGCMGYGFDENLVALELAQLAPSNIPTAIILDAGSTDSGPEKLALGTMTCPRSSYVKDLTKLLRLVHNFQVPLIFGSAGGDGADEHVRLMEDIIKEISAEETNGHYSFKTVSLFSGIDKSIVLERLKAGGVSGCGACVPMLTEKDVTESPRIVAQIGAEPFIDVMEATQDFDVIIGGRAYDPAPYVAFSMYQLRLQHPTLSPEQLESCHGGFLHMGKIMECGGQCSTPKSHGAIATVYVDGTFDVRPIAPGSCCTPLSVAAHSLYENTRPDILRGPGGALHLDQGHYEQLEDKRTVRVRGGRFVSSASQGQPYQLKLEAGRVLGYRSIVMGSVRDHILVQQLDNFLVSVKAYVKQQHPNIPGDWDLGFHVYGKGQSTPTGPGEVFLIAEAVAPTQQHATGLVSTARIAMIHGPYPGQKATSGNFAFGLSGKLEIETGPCAQFSVYHLMDLKPGEERIFSPPQTRRGARLIHSSVSIIGKGQKATRSDGSNKELKPSESKHLNQSDKKATPSTKVDHQSSSNHQLETLSDISRVLRSKNAGPYEITMDVMFESESVFEAVKRSGVLSPENVANALGIKPEDIVWLGFFAPALAFKVTIPRFRGGKKASAGSFMENDIHGSQQHLGLSTMRLPPGLLS</sequence>
<protein>
    <submittedName>
        <fullName evidence="4">CaiB/BaiF family enzyme</fullName>
    </submittedName>
</protein>
<evidence type="ECO:0000259" key="2">
    <source>
        <dbReference type="Pfam" id="PF07287"/>
    </source>
</evidence>
<evidence type="ECO:0000256" key="1">
    <source>
        <dbReference type="SAM" id="MobiDB-lite"/>
    </source>
</evidence>
<keyword evidence="5" id="KW-1185">Reference proteome</keyword>
<evidence type="ECO:0000313" key="5">
    <source>
        <dbReference type="Proteomes" id="UP000076552"/>
    </source>
</evidence>
<dbReference type="InterPro" id="IPR010839">
    <property type="entry name" value="AtuA_N"/>
</dbReference>
<proteinExistence type="predicted"/>
<feature type="compositionally biased region" description="Basic and acidic residues" evidence="1">
    <location>
        <begin position="540"/>
        <end position="572"/>
    </location>
</feature>
<dbReference type="EMBL" id="LFIV01000002">
    <property type="protein sequence ID" value="KZL78474.1"/>
    <property type="molecule type" value="Genomic_DNA"/>
</dbReference>
<dbReference type="Proteomes" id="UP000076552">
    <property type="component" value="Unassembled WGS sequence"/>
</dbReference>
<reference evidence="4 5" key="1">
    <citation type="submission" date="2015-06" db="EMBL/GenBank/DDBJ databases">
        <title>Survival trade-offs in plant roots during colonization by closely related pathogenic and mutualistic fungi.</title>
        <authorList>
            <person name="Hacquard S."/>
            <person name="Kracher B."/>
            <person name="Hiruma K."/>
            <person name="Weinman A."/>
            <person name="Muench P."/>
            <person name="Garrido Oter R."/>
            <person name="Ver Loren van Themaat E."/>
            <person name="Dallerey J.-F."/>
            <person name="Damm U."/>
            <person name="Henrissat B."/>
            <person name="Lespinet O."/>
            <person name="Thon M."/>
            <person name="Kemen E."/>
            <person name="McHardy A.C."/>
            <person name="Schulze-Lefert P."/>
            <person name="O'Connell R.J."/>
        </authorList>
    </citation>
    <scope>NUCLEOTIDE SEQUENCE [LARGE SCALE GENOMIC DNA]</scope>
    <source>
        <strain evidence="4 5">0861</strain>
    </source>
</reference>
<feature type="domain" description="Acyclic terpene utilisation N-terminal" evidence="2">
    <location>
        <begin position="208"/>
        <end position="474"/>
    </location>
</feature>
<name>A0A161VN47_9PEZI</name>
<feature type="non-terminal residue" evidence="4">
    <location>
        <position position="1"/>
    </location>
</feature>
<gene>
    <name evidence="4" type="ORF">CT0861_01557</name>
</gene>
<feature type="non-terminal residue" evidence="4">
    <location>
        <position position="692"/>
    </location>
</feature>
<dbReference type="InterPro" id="IPR025496">
    <property type="entry name" value="DUF4387"/>
</dbReference>
<evidence type="ECO:0000259" key="3">
    <source>
        <dbReference type="Pfam" id="PF14330"/>
    </source>
</evidence>